<reference evidence="5 6" key="1">
    <citation type="journal article" date="2014" name="Int. J. Syst. Evol. Microbiol.">
        <title>Nitrososphaera viennensis gen. nov., sp. nov., an aerobic and mesophilic, ammonia-oxidizing archaeon from soil and a member of the archaeal phylum Thaumarchaeota.</title>
        <authorList>
            <person name="Stieglmeier M."/>
            <person name="Klingl A."/>
            <person name="Alves R.J."/>
            <person name="Rittmann S.K."/>
            <person name="Melcher M."/>
            <person name="Leisch N."/>
            <person name="Schleper C."/>
        </authorList>
    </citation>
    <scope>NUCLEOTIDE SEQUENCE [LARGE SCALE GENOMIC DNA]</scope>
    <source>
        <strain evidence="5">EN76</strain>
    </source>
</reference>
<keyword evidence="6" id="KW-1185">Reference proteome</keyword>
<dbReference type="GO" id="GO:0016042">
    <property type="term" value="P:lipid catabolic process"/>
    <property type="evidence" value="ECO:0007669"/>
    <property type="project" value="UniProtKB-KW"/>
</dbReference>
<dbReference type="Proteomes" id="UP000027093">
    <property type="component" value="Chromosome"/>
</dbReference>
<dbReference type="STRING" id="926571.NVIE_013450"/>
<dbReference type="RefSeq" id="WP_075054555.1">
    <property type="nucleotide sequence ID" value="NZ_CP007536.1"/>
</dbReference>
<evidence type="ECO:0000256" key="2">
    <source>
        <dbReference type="ARBA" id="ARBA00022963"/>
    </source>
</evidence>
<evidence type="ECO:0000256" key="3">
    <source>
        <dbReference type="ARBA" id="ARBA00023098"/>
    </source>
</evidence>
<gene>
    <name evidence="5" type="ORF">NVIE_013450</name>
</gene>
<protein>
    <submittedName>
        <fullName evidence="5">Putative acyl transferase/acyl hydrolase/lysophospholipase domain containing protein</fullName>
    </submittedName>
</protein>
<evidence type="ECO:0000259" key="4">
    <source>
        <dbReference type="PROSITE" id="PS51635"/>
    </source>
</evidence>
<dbReference type="Gene3D" id="3.40.1090.10">
    <property type="entry name" value="Cytosolic phospholipase A2 catalytic domain"/>
    <property type="match status" value="2"/>
</dbReference>
<sequence>MESEELHKIQFETVLVMQGGGSLGAYECGVYKMLERHGIKFDIVAGTSIGAINAGIIAGSKSGQPAKDLEDFWLHIAEYVTPVMLLSDKARSVAAWMFSATYGNARMFAPSWPLVPNSPHLYDLDPLKSTLERYIDFEKLSPRNLPRLIVTATDIQKSDSVVFDSHRQSMTAEHLTACAGFPFYGISWTKVDGRYLWDGSLMSNTPLREVIAESPRNDKRVYIVNLFPKYQDRLPESMVDSLHRARDIMYADKTEHNIKMSKAVKRYQGLLRDMYEFIISNTPLDDAKKKEEFAKIEKRYQRVARERGAIIENVVKIERKEDVPFIFEDTDFSISTIRKLIREGEEDAEQVLAGKN</sequence>
<dbReference type="SUPFAM" id="SSF52151">
    <property type="entry name" value="FabD/lysophospholipase-like"/>
    <property type="match status" value="1"/>
</dbReference>
<evidence type="ECO:0000256" key="1">
    <source>
        <dbReference type="ARBA" id="ARBA00022801"/>
    </source>
</evidence>
<dbReference type="Pfam" id="PF01734">
    <property type="entry name" value="Patatin"/>
    <property type="match status" value="1"/>
</dbReference>
<dbReference type="PANTHER" id="PTHR14226">
    <property type="entry name" value="NEUROPATHY TARGET ESTERASE/SWISS CHEESE D.MELANOGASTER"/>
    <property type="match status" value="1"/>
</dbReference>
<dbReference type="InterPro" id="IPR016035">
    <property type="entry name" value="Acyl_Trfase/lysoPLipase"/>
</dbReference>
<keyword evidence="3" id="KW-0443">Lipid metabolism</keyword>
<dbReference type="GO" id="GO:0016787">
    <property type="term" value="F:hydrolase activity"/>
    <property type="evidence" value="ECO:0007669"/>
    <property type="project" value="UniProtKB-KW"/>
</dbReference>
<dbReference type="EMBL" id="CP007536">
    <property type="protein sequence ID" value="AIC15582.1"/>
    <property type="molecule type" value="Genomic_DNA"/>
</dbReference>
<dbReference type="OrthoDB" id="9032at2157"/>
<dbReference type="InterPro" id="IPR050301">
    <property type="entry name" value="NTE"/>
</dbReference>
<organism evidence="5 6">
    <name type="scientific">Nitrososphaera viennensis EN76</name>
    <dbReference type="NCBI Taxonomy" id="926571"/>
    <lineage>
        <taxon>Archaea</taxon>
        <taxon>Nitrososphaerota</taxon>
        <taxon>Nitrososphaeria</taxon>
        <taxon>Nitrososphaerales</taxon>
        <taxon>Nitrososphaeraceae</taxon>
        <taxon>Nitrososphaera</taxon>
    </lineage>
</organism>
<dbReference type="GO" id="GO:0016740">
    <property type="term" value="F:transferase activity"/>
    <property type="evidence" value="ECO:0007669"/>
    <property type="project" value="UniProtKB-KW"/>
</dbReference>
<dbReference type="KEGG" id="nvn:NVIE_013450"/>
<dbReference type="InterPro" id="IPR002641">
    <property type="entry name" value="PNPLA_dom"/>
</dbReference>
<keyword evidence="1 5" id="KW-0378">Hydrolase</keyword>
<accession>A0A060HQY0</accession>
<keyword evidence="5" id="KW-0808">Transferase</keyword>
<evidence type="ECO:0000313" key="6">
    <source>
        <dbReference type="Proteomes" id="UP000027093"/>
    </source>
</evidence>
<dbReference type="CDD" id="cd07209">
    <property type="entry name" value="Pat_hypo_Ecoli_Z1214_like"/>
    <property type="match status" value="1"/>
</dbReference>
<dbReference type="HOGENOM" id="CLU_042894_1_0_2"/>
<evidence type="ECO:0000313" key="5">
    <source>
        <dbReference type="EMBL" id="AIC15582.1"/>
    </source>
</evidence>
<feature type="domain" description="PNPLA" evidence="4">
    <location>
        <begin position="15"/>
        <end position="211"/>
    </location>
</feature>
<proteinExistence type="predicted"/>
<dbReference type="AlphaFoldDB" id="A0A060HQY0"/>
<keyword evidence="2" id="KW-0442">Lipid degradation</keyword>
<dbReference type="PANTHER" id="PTHR14226:SF57">
    <property type="entry name" value="BLR7027 PROTEIN"/>
    <property type="match status" value="1"/>
</dbReference>
<dbReference type="InterPro" id="IPR021095">
    <property type="entry name" value="DUF3734"/>
</dbReference>
<name>A0A060HQY0_9ARCH</name>
<dbReference type="PROSITE" id="PS51635">
    <property type="entry name" value="PNPLA"/>
    <property type="match status" value="1"/>
</dbReference>
<dbReference type="Pfam" id="PF12536">
    <property type="entry name" value="DUF3734"/>
    <property type="match status" value="1"/>
</dbReference>
<dbReference type="GeneID" id="74946604"/>